<evidence type="ECO:0000313" key="2">
    <source>
        <dbReference type="EMBL" id="CRL27735.1"/>
    </source>
</evidence>
<keyword evidence="1" id="KW-0732">Signal</keyword>
<organism evidence="2 3">
    <name type="scientific">Penicillium camemberti (strain FM 013)</name>
    <dbReference type="NCBI Taxonomy" id="1429867"/>
    <lineage>
        <taxon>Eukaryota</taxon>
        <taxon>Fungi</taxon>
        <taxon>Dikarya</taxon>
        <taxon>Ascomycota</taxon>
        <taxon>Pezizomycotina</taxon>
        <taxon>Eurotiomycetes</taxon>
        <taxon>Eurotiomycetidae</taxon>
        <taxon>Eurotiales</taxon>
        <taxon>Aspergillaceae</taxon>
        <taxon>Penicillium</taxon>
    </lineage>
</organism>
<dbReference type="Proteomes" id="UP000053732">
    <property type="component" value="Unassembled WGS sequence"/>
</dbReference>
<keyword evidence="3" id="KW-1185">Reference proteome</keyword>
<dbReference type="AlphaFoldDB" id="A0A0G4PMQ7"/>
<evidence type="ECO:0000256" key="1">
    <source>
        <dbReference type="SAM" id="SignalP"/>
    </source>
</evidence>
<reference evidence="2 3" key="1">
    <citation type="journal article" date="2014" name="Nat. Commun.">
        <title>Multiple recent horizontal transfers of a large genomic region in cheese making fungi.</title>
        <authorList>
            <person name="Cheeseman K."/>
            <person name="Ropars J."/>
            <person name="Renault P."/>
            <person name="Dupont J."/>
            <person name="Gouzy J."/>
            <person name="Branca A."/>
            <person name="Abraham A.L."/>
            <person name="Ceppi M."/>
            <person name="Conseiller E."/>
            <person name="Debuchy R."/>
            <person name="Malagnac F."/>
            <person name="Goarin A."/>
            <person name="Silar P."/>
            <person name="Lacoste S."/>
            <person name="Sallet E."/>
            <person name="Bensimon A."/>
            <person name="Giraud T."/>
            <person name="Brygoo Y."/>
        </authorList>
    </citation>
    <scope>NUCLEOTIDE SEQUENCE [LARGE SCALE GENOMIC DNA]</scope>
    <source>
        <strain evidence="3">FM 013</strain>
    </source>
</reference>
<feature type="chain" id="PRO_5005195481" evidence="1">
    <location>
        <begin position="18"/>
        <end position="419"/>
    </location>
</feature>
<dbReference type="EMBL" id="HG793156">
    <property type="protein sequence ID" value="CRL27735.1"/>
    <property type="molecule type" value="Genomic_DNA"/>
</dbReference>
<gene>
    <name evidence="2" type="ORF">PCAMFM013_S023g000193</name>
</gene>
<sequence>MWWPWFLSLFFLGSTFAEEAKKAEDFFTLLGGTGTCDDTTMNAFLVDAIALANAFNSAVMAISNNPAEKEGYVARFLLSTWLGISIDDGLYWITKTDIEGKEWNDYTAQWERVLDVNDQVKDFLDGNGLIAPESSPELLCGGTSFRPFEWTDSVLEWDSSKGTETAREIDDSEVMISQVYDYDSESLPYLLQNNHKYYVVRDDLSPTNICNPLDTTKEPFLAHVFSGQAATRKTVMAQPVFIDGVSPLVVMCPAGLEKGSLSDLESKKGTRIIGETNINEINQEVPGPTTLFHELIHLTSFWAETDDGAFTKSDNYIKDYSYDAVKCLQMASTGIELTISDETKVYTPGDASLNAESYTFFALSYWYFMETDQTFYEGLLVNWDNETPEPEAVAKRSSVDGARPYRRWLGHSHDETRHY</sequence>
<proteinExistence type="predicted"/>
<accession>A0A0G4PMQ7</accession>
<dbReference type="Gene3D" id="3.40.390.10">
    <property type="entry name" value="Collagenase (Catalytic Domain)"/>
    <property type="match status" value="1"/>
</dbReference>
<feature type="signal peptide" evidence="1">
    <location>
        <begin position="1"/>
        <end position="17"/>
    </location>
</feature>
<name>A0A0G4PMQ7_PENC3</name>
<dbReference type="InterPro" id="IPR024079">
    <property type="entry name" value="MetalloPept_cat_dom_sf"/>
</dbReference>
<evidence type="ECO:0000313" key="3">
    <source>
        <dbReference type="Proteomes" id="UP000053732"/>
    </source>
</evidence>
<protein>
    <submittedName>
        <fullName evidence="2">Str. FM013</fullName>
    </submittedName>
</protein>
<dbReference type="GO" id="GO:0008237">
    <property type="term" value="F:metallopeptidase activity"/>
    <property type="evidence" value="ECO:0007669"/>
    <property type="project" value="InterPro"/>
</dbReference>